<dbReference type="EMBL" id="GDJX01016140">
    <property type="protein sequence ID" value="JAT51796.1"/>
    <property type="molecule type" value="Transcribed_RNA"/>
</dbReference>
<proteinExistence type="predicted"/>
<reference evidence="2" key="1">
    <citation type="submission" date="2015-07" db="EMBL/GenBank/DDBJ databases">
        <title>Transcriptome Assembly of Anthurium amnicola.</title>
        <authorList>
            <person name="Suzuki J."/>
        </authorList>
    </citation>
    <scope>NUCLEOTIDE SEQUENCE</scope>
</reference>
<sequence length="224" mass="24870">SLSLSLLSEHSFPSSPAAFRLSSCGMAGGAADDDEWELCNDDGFVYKRRKRRQPEDGAHLATPSSAPPPTTDHEAELRRNRLLRRKLSLMVLRDRYRSEIQQWEGLVASLQDGGGGSGGDGGRGLLQLATEEPSQRQVAATGDLSTSRDHQQPDEVVPPENPFRNLVEELVLQVEIQETILKKLSNICDIVDKSCDRQEEAMMESLLDLPVWRSPRTLMSSLMD</sequence>
<evidence type="ECO:0000256" key="1">
    <source>
        <dbReference type="SAM" id="MobiDB-lite"/>
    </source>
</evidence>
<dbReference type="PANTHER" id="PTHR35737">
    <property type="entry name" value="CRYPTIC LOCI REGULATOR"/>
    <property type="match status" value="1"/>
</dbReference>
<evidence type="ECO:0000313" key="2">
    <source>
        <dbReference type="EMBL" id="JAT51796.1"/>
    </source>
</evidence>
<protein>
    <submittedName>
        <fullName evidence="2">Nucleosome assembly protein 1-like 5</fullName>
    </submittedName>
</protein>
<name>A0A1D1YAX8_9ARAE</name>
<dbReference type="PANTHER" id="PTHR35737:SF1">
    <property type="entry name" value="CRYPTIC LOCI REGULATOR"/>
    <property type="match status" value="1"/>
</dbReference>
<dbReference type="AlphaFoldDB" id="A0A1D1YAX8"/>
<feature type="non-terminal residue" evidence="2">
    <location>
        <position position="1"/>
    </location>
</feature>
<gene>
    <name evidence="2" type="primary">Nap1l5</name>
    <name evidence="2" type="ORF">g.42517</name>
</gene>
<organism evidence="2">
    <name type="scientific">Anthurium amnicola</name>
    <dbReference type="NCBI Taxonomy" id="1678845"/>
    <lineage>
        <taxon>Eukaryota</taxon>
        <taxon>Viridiplantae</taxon>
        <taxon>Streptophyta</taxon>
        <taxon>Embryophyta</taxon>
        <taxon>Tracheophyta</taxon>
        <taxon>Spermatophyta</taxon>
        <taxon>Magnoliopsida</taxon>
        <taxon>Liliopsida</taxon>
        <taxon>Araceae</taxon>
        <taxon>Pothoideae</taxon>
        <taxon>Potheae</taxon>
        <taxon>Anthurium</taxon>
    </lineage>
</organism>
<feature type="region of interest" description="Disordered" evidence="1">
    <location>
        <begin position="131"/>
        <end position="160"/>
    </location>
</feature>
<accession>A0A1D1YAX8</accession>
<feature type="region of interest" description="Disordered" evidence="1">
    <location>
        <begin position="50"/>
        <end position="76"/>
    </location>
</feature>